<accession>A0A2Z3H0K2</accession>
<dbReference type="InterPro" id="IPR001853">
    <property type="entry name" value="DSBA-like_thioredoxin_dom"/>
</dbReference>
<evidence type="ECO:0000313" key="3">
    <source>
        <dbReference type="Proteomes" id="UP000245999"/>
    </source>
</evidence>
<dbReference type="Proteomes" id="UP000245999">
    <property type="component" value="Chromosome"/>
</dbReference>
<dbReference type="OrthoDB" id="9799122at2"/>
<dbReference type="EMBL" id="CP029145">
    <property type="protein sequence ID" value="AWM34520.1"/>
    <property type="molecule type" value="Genomic_DNA"/>
</dbReference>
<dbReference type="Gene3D" id="3.40.30.10">
    <property type="entry name" value="Glutaredoxin"/>
    <property type="match status" value="1"/>
</dbReference>
<dbReference type="KEGG" id="hnv:DDQ68_18060"/>
<keyword evidence="3" id="KW-1185">Reference proteome</keyword>
<dbReference type="InterPro" id="IPR036249">
    <property type="entry name" value="Thioredoxin-like_sf"/>
</dbReference>
<protein>
    <submittedName>
        <fullName evidence="2">Disulfide bond formation protein DsbA</fullName>
    </submittedName>
</protein>
<sequence>MKVEIWSDVVCPFCYIGKRRFEDGLRQFGHPEAVEVVWRSFELTPDFRPVPGQSIHESLAAKKGISPAEGRRMNDHMAGIAKEVGLAYDFEHTVPANTFLAHQLVHLGAHHGRQDATKERLMAAYYTQGRDLNDVETLVALGTEVGLDAAETRQALAAGTYAEAVRYDEYQAQQIGVQGVPFFVFEDKYAVSGAQPAELFAEVMGKVWDEAQAAKPQLVAVAGQADGPICGPDGCD</sequence>
<dbReference type="GO" id="GO:0016491">
    <property type="term" value="F:oxidoreductase activity"/>
    <property type="evidence" value="ECO:0007669"/>
    <property type="project" value="InterPro"/>
</dbReference>
<proteinExistence type="predicted"/>
<evidence type="ECO:0000313" key="2">
    <source>
        <dbReference type="EMBL" id="AWM34520.1"/>
    </source>
</evidence>
<name>A0A2Z3H0K2_9BACT</name>
<dbReference type="Pfam" id="PF01323">
    <property type="entry name" value="DSBA"/>
    <property type="match status" value="1"/>
</dbReference>
<dbReference type="PANTHER" id="PTHR13887:SF41">
    <property type="entry name" value="THIOREDOXIN SUPERFAMILY PROTEIN"/>
    <property type="match status" value="1"/>
</dbReference>
<dbReference type="PANTHER" id="PTHR13887">
    <property type="entry name" value="GLUTATHIONE S-TRANSFERASE KAPPA"/>
    <property type="match status" value="1"/>
</dbReference>
<gene>
    <name evidence="2" type="ORF">DDQ68_18060</name>
</gene>
<dbReference type="SUPFAM" id="SSF52833">
    <property type="entry name" value="Thioredoxin-like"/>
    <property type="match status" value="1"/>
</dbReference>
<evidence type="ECO:0000259" key="1">
    <source>
        <dbReference type="Pfam" id="PF01323"/>
    </source>
</evidence>
<feature type="domain" description="DSBA-like thioredoxin" evidence="1">
    <location>
        <begin position="3"/>
        <end position="203"/>
    </location>
</feature>
<dbReference type="CDD" id="cd03024">
    <property type="entry name" value="DsbA_FrnE"/>
    <property type="match status" value="1"/>
</dbReference>
<dbReference type="RefSeq" id="WP_109657555.1">
    <property type="nucleotide sequence ID" value="NZ_CP029145.1"/>
</dbReference>
<reference evidence="3" key="1">
    <citation type="submission" date="2018-04" db="EMBL/GenBank/DDBJ databases">
        <title>Complete genome of Antarctic heterotrophic bacterium Hymenobacter nivis.</title>
        <authorList>
            <person name="Terashima M."/>
        </authorList>
    </citation>
    <scope>NUCLEOTIDE SEQUENCE [LARGE SCALE GENOMIC DNA]</scope>
    <source>
        <strain evidence="3">NBRC 111535</strain>
    </source>
</reference>
<organism evidence="2 3">
    <name type="scientific">Hymenobacter nivis</name>
    <dbReference type="NCBI Taxonomy" id="1850093"/>
    <lineage>
        <taxon>Bacteria</taxon>
        <taxon>Pseudomonadati</taxon>
        <taxon>Bacteroidota</taxon>
        <taxon>Cytophagia</taxon>
        <taxon>Cytophagales</taxon>
        <taxon>Hymenobacteraceae</taxon>
        <taxon>Hymenobacter</taxon>
    </lineage>
</organism>
<dbReference type="AlphaFoldDB" id="A0A2Z3H0K2"/>